<accession>A0A0P1GV42</accession>
<sequence>MPMSLSNPIVGSPNVLLQKSGASAAGTLDTLSAQDKALREAAVELEASFLSEMLKSAGLGKSREGFGNGGAGEDQFSGFLVQAQAKEIAKSGGIGLAETIYNALKESQE</sequence>
<name>A0A0P1GV42_9RHOB</name>
<evidence type="ECO:0000313" key="3">
    <source>
        <dbReference type="Proteomes" id="UP000052022"/>
    </source>
</evidence>
<dbReference type="Proteomes" id="UP000052022">
    <property type="component" value="Unassembled WGS sequence"/>
</dbReference>
<evidence type="ECO:0000313" key="2">
    <source>
        <dbReference type="EMBL" id="CUH79821.1"/>
    </source>
</evidence>
<organism evidence="2 3">
    <name type="scientific">Tritonibacter multivorans</name>
    <dbReference type="NCBI Taxonomy" id="928856"/>
    <lineage>
        <taxon>Bacteria</taxon>
        <taxon>Pseudomonadati</taxon>
        <taxon>Pseudomonadota</taxon>
        <taxon>Alphaproteobacteria</taxon>
        <taxon>Rhodobacterales</taxon>
        <taxon>Paracoccaceae</taxon>
        <taxon>Tritonibacter</taxon>
    </lineage>
</organism>
<reference evidence="2 3" key="1">
    <citation type="submission" date="2015-09" db="EMBL/GenBank/DDBJ databases">
        <authorList>
            <consortium name="Swine Surveillance"/>
        </authorList>
    </citation>
    <scope>NUCLEOTIDE SEQUENCE [LARGE SCALE GENOMIC DNA]</scope>
    <source>
        <strain evidence="2 3">CECT 7557</strain>
    </source>
</reference>
<protein>
    <submittedName>
        <fullName evidence="2">Chemotactic signal-response protein CheL</fullName>
    </submittedName>
</protein>
<keyword evidence="3" id="KW-1185">Reference proteome</keyword>
<dbReference type="AlphaFoldDB" id="A0A0P1GV42"/>
<proteinExistence type="predicted"/>
<evidence type="ECO:0000259" key="1">
    <source>
        <dbReference type="Pfam" id="PF10135"/>
    </source>
</evidence>
<dbReference type="InterPro" id="IPR019301">
    <property type="entry name" value="Flagellar_prot_FlgJ_N"/>
</dbReference>
<gene>
    <name evidence="2" type="ORF">TRM7557_02592</name>
</gene>
<dbReference type="STRING" id="928856.SAMN04488049_101126"/>
<dbReference type="EMBL" id="CYSD01000037">
    <property type="protein sequence ID" value="CUH79821.1"/>
    <property type="molecule type" value="Genomic_DNA"/>
</dbReference>
<feature type="domain" description="Flagellar protein FlgJ N-terminal" evidence="1">
    <location>
        <begin position="62"/>
        <end position="102"/>
    </location>
</feature>
<dbReference type="Pfam" id="PF10135">
    <property type="entry name" value="Rod-binding"/>
    <property type="match status" value="1"/>
</dbReference>